<comment type="caution">
    <text evidence="2">The sequence shown here is derived from an EMBL/GenBank/DDBJ whole genome shotgun (WGS) entry which is preliminary data.</text>
</comment>
<dbReference type="SMART" id="SM00271">
    <property type="entry name" value="DnaJ"/>
    <property type="match status" value="1"/>
</dbReference>
<evidence type="ECO:0000313" key="2">
    <source>
        <dbReference type="EMBL" id="KAL3106956.1"/>
    </source>
</evidence>
<dbReference type="Proteomes" id="UP001620626">
    <property type="component" value="Unassembled WGS sequence"/>
</dbReference>
<reference evidence="2 3" key="1">
    <citation type="submission" date="2024-10" db="EMBL/GenBank/DDBJ databases">
        <authorList>
            <person name="Kim D."/>
        </authorList>
    </citation>
    <scope>NUCLEOTIDE SEQUENCE [LARGE SCALE GENOMIC DNA]</scope>
    <source>
        <strain evidence="2">BH-2024</strain>
    </source>
</reference>
<keyword evidence="3" id="KW-1185">Reference proteome</keyword>
<dbReference type="PROSITE" id="PS50076">
    <property type="entry name" value="DNAJ_2"/>
    <property type="match status" value="1"/>
</dbReference>
<organism evidence="2 3">
    <name type="scientific">Heterodera trifolii</name>
    <dbReference type="NCBI Taxonomy" id="157864"/>
    <lineage>
        <taxon>Eukaryota</taxon>
        <taxon>Metazoa</taxon>
        <taxon>Ecdysozoa</taxon>
        <taxon>Nematoda</taxon>
        <taxon>Chromadorea</taxon>
        <taxon>Rhabditida</taxon>
        <taxon>Tylenchina</taxon>
        <taxon>Tylenchomorpha</taxon>
        <taxon>Tylenchoidea</taxon>
        <taxon>Heteroderidae</taxon>
        <taxon>Heteroderinae</taxon>
        <taxon>Heterodera</taxon>
    </lineage>
</organism>
<feature type="domain" description="J" evidence="1">
    <location>
        <begin position="20"/>
        <end position="88"/>
    </location>
</feature>
<dbReference type="EMBL" id="JBICBT010000628">
    <property type="protein sequence ID" value="KAL3106956.1"/>
    <property type="molecule type" value="Genomic_DNA"/>
</dbReference>
<sequence>MFFPWSRNNNKNTGNHLNLRPHEWLCVRQNATLEEINENYRKIVRVIHPDKNNQCSDKLFMLITNAKDELLGRPGSNSMAQEDNDQHMDMDIVKFAPFSEVLKTRKCVELVEVLASFPKNAAESAAHGPLGQSDFSLLNYAFKIADENYALGHMMLAYKKALESHFICKKCKKQMHLDGICYCNKAKTNCHCNARKCCDIKPEEFGRLN</sequence>
<dbReference type="SUPFAM" id="SSF46565">
    <property type="entry name" value="Chaperone J-domain"/>
    <property type="match status" value="1"/>
</dbReference>
<dbReference type="Gene3D" id="1.10.287.110">
    <property type="entry name" value="DnaJ domain"/>
    <property type="match status" value="1"/>
</dbReference>
<proteinExistence type="predicted"/>
<dbReference type="CDD" id="cd06257">
    <property type="entry name" value="DnaJ"/>
    <property type="match status" value="1"/>
</dbReference>
<dbReference type="AlphaFoldDB" id="A0ABD2KVL4"/>
<protein>
    <recommendedName>
        <fullName evidence="1">J domain-containing protein</fullName>
    </recommendedName>
</protein>
<evidence type="ECO:0000313" key="3">
    <source>
        <dbReference type="Proteomes" id="UP001620626"/>
    </source>
</evidence>
<name>A0ABD2KVL4_9BILA</name>
<evidence type="ECO:0000259" key="1">
    <source>
        <dbReference type="PROSITE" id="PS50076"/>
    </source>
</evidence>
<gene>
    <name evidence="2" type="ORF">niasHT_012765</name>
</gene>
<dbReference type="Pfam" id="PF00226">
    <property type="entry name" value="DnaJ"/>
    <property type="match status" value="1"/>
</dbReference>
<dbReference type="InterPro" id="IPR036869">
    <property type="entry name" value="J_dom_sf"/>
</dbReference>
<dbReference type="InterPro" id="IPR001623">
    <property type="entry name" value="DnaJ_domain"/>
</dbReference>
<accession>A0ABD2KVL4</accession>